<sequence>MRLVETNMPRSPEVPVPRHAHGPGLAEGLHLDSLLDQVRSARNHMRGLSLPDAWAHGMDDSLSSALDTSVLSPTAAASRIRSLARELELLAEDLHERADELSPLDFH</sequence>
<evidence type="ECO:0000256" key="1">
    <source>
        <dbReference type="SAM" id="MobiDB-lite"/>
    </source>
</evidence>
<evidence type="ECO:0000313" key="2">
    <source>
        <dbReference type="EMBL" id="GAA3688775.1"/>
    </source>
</evidence>
<feature type="region of interest" description="Disordered" evidence="1">
    <location>
        <begin position="1"/>
        <end position="23"/>
    </location>
</feature>
<name>A0ABP7CEA5_9PSEU</name>
<dbReference type="EMBL" id="BAABBE010000072">
    <property type="protein sequence ID" value="GAA3688775.1"/>
    <property type="molecule type" value="Genomic_DNA"/>
</dbReference>
<evidence type="ECO:0000313" key="3">
    <source>
        <dbReference type="Proteomes" id="UP001500711"/>
    </source>
</evidence>
<reference evidence="3" key="1">
    <citation type="journal article" date="2019" name="Int. J. Syst. Evol. Microbiol.">
        <title>The Global Catalogue of Microorganisms (GCM) 10K type strain sequencing project: providing services to taxonomists for standard genome sequencing and annotation.</title>
        <authorList>
            <consortium name="The Broad Institute Genomics Platform"/>
            <consortium name="The Broad Institute Genome Sequencing Center for Infectious Disease"/>
            <person name="Wu L."/>
            <person name="Ma J."/>
        </authorList>
    </citation>
    <scope>NUCLEOTIDE SEQUENCE [LARGE SCALE GENOMIC DNA]</scope>
    <source>
        <strain evidence="3">JCM 17494</strain>
    </source>
</reference>
<comment type="caution">
    <text evidence="2">The sequence shown here is derived from an EMBL/GenBank/DDBJ whole genome shotgun (WGS) entry which is preliminary data.</text>
</comment>
<accession>A0ABP7CEA5</accession>
<organism evidence="2 3">
    <name type="scientific">Lentzea roselyniae</name>
    <dbReference type="NCBI Taxonomy" id="531940"/>
    <lineage>
        <taxon>Bacteria</taxon>
        <taxon>Bacillati</taxon>
        <taxon>Actinomycetota</taxon>
        <taxon>Actinomycetes</taxon>
        <taxon>Pseudonocardiales</taxon>
        <taxon>Pseudonocardiaceae</taxon>
        <taxon>Lentzea</taxon>
    </lineage>
</organism>
<gene>
    <name evidence="2" type="ORF">GCM10022267_89440</name>
</gene>
<keyword evidence="3" id="KW-1185">Reference proteome</keyword>
<protein>
    <submittedName>
        <fullName evidence="2">Uncharacterized protein</fullName>
    </submittedName>
</protein>
<dbReference type="Proteomes" id="UP001500711">
    <property type="component" value="Unassembled WGS sequence"/>
</dbReference>
<proteinExistence type="predicted"/>